<evidence type="ECO:0000256" key="2">
    <source>
        <dbReference type="SAM" id="Phobius"/>
    </source>
</evidence>
<keyword evidence="2" id="KW-0812">Transmembrane</keyword>
<evidence type="ECO:0000313" key="4">
    <source>
        <dbReference type="Proteomes" id="UP000178444"/>
    </source>
</evidence>
<sequence>MPILALADIGDYRAGSYEFHLYFDNDQLFADRDFQFKYDVSTQEYVEPALVTGFPYRGEIINFAGEAAANFKFDPRGGDSSFKTGKISVRAPYVPDGQRAVFYDPQGNPVLTIPVSESSYCNDDGICNADRGEDGRSCPRDCRTSTTMPVPPAASAPTSTGTGGSYALGLVFMLIGVALIGGLWWLFKKRDSGPTSMPPSSFGPTQDKLPTPPAPPSNTTPPSYPLRG</sequence>
<dbReference type="AlphaFoldDB" id="A0A1F8GUG4"/>
<gene>
    <name evidence="3" type="ORF">A2941_01895</name>
</gene>
<accession>A0A1F8GUG4</accession>
<organism evidence="3 4">
    <name type="scientific">Candidatus Yanofskybacteria bacterium RIFCSPLOWO2_01_FULL_49_17</name>
    <dbReference type="NCBI Taxonomy" id="1802700"/>
    <lineage>
        <taxon>Bacteria</taxon>
        <taxon>Candidatus Yanofskyibacteriota</taxon>
    </lineage>
</organism>
<keyword evidence="2" id="KW-1133">Transmembrane helix</keyword>
<feature type="transmembrane region" description="Helical" evidence="2">
    <location>
        <begin position="166"/>
        <end position="187"/>
    </location>
</feature>
<feature type="region of interest" description="Disordered" evidence="1">
    <location>
        <begin position="130"/>
        <end position="160"/>
    </location>
</feature>
<dbReference type="Proteomes" id="UP000178444">
    <property type="component" value="Unassembled WGS sequence"/>
</dbReference>
<comment type="caution">
    <text evidence="3">The sequence shown here is derived from an EMBL/GenBank/DDBJ whole genome shotgun (WGS) entry which is preliminary data.</text>
</comment>
<reference evidence="3 4" key="1">
    <citation type="journal article" date="2016" name="Nat. Commun.">
        <title>Thousands of microbial genomes shed light on interconnected biogeochemical processes in an aquifer system.</title>
        <authorList>
            <person name="Anantharaman K."/>
            <person name="Brown C.T."/>
            <person name="Hug L.A."/>
            <person name="Sharon I."/>
            <person name="Castelle C.J."/>
            <person name="Probst A.J."/>
            <person name="Thomas B.C."/>
            <person name="Singh A."/>
            <person name="Wilkins M.J."/>
            <person name="Karaoz U."/>
            <person name="Brodie E.L."/>
            <person name="Williams K.H."/>
            <person name="Hubbard S.S."/>
            <person name="Banfield J.F."/>
        </authorList>
    </citation>
    <scope>NUCLEOTIDE SEQUENCE [LARGE SCALE GENOMIC DNA]</scope>
</reference>
<keyword evidence="2" id="KW-0472">Membrane</keyword>
<evidence type="ECO:0000313" key="3">
    <source>
        <dbReference type="EMBL" id="OGN28278.1"/>
    </source>
</evidence>
<feature type="compositionally biased region" description="Pro residues" evidence="1">
    <location>
        <begin position="210"/>
        <end position="228"/>
    </location>
</feature>
<protein>
    <submittedName>
        <fullName evidence="3">Uncharacterized protein</fullName>
    </submittedName>
</protein>
<dbReference type="EMBL" id="MGKO01000001">
    <property type="protein sequence ID" value="OGN28278.1"/>
    <property type="molecule type" value="Genomic_DNA"/>
</dbReference>
<feature type="compositionally biased region" description="Polar residues" evidence="1">
    <location>
        <begin position="193"/>
        <end position="204"/>
    </location>
</feature>
<feature type="compositionally biased region" description="Basic and acidic residues" evidence="1">
    <location>
        <begin position="130"/>
        <end position="143"/>
    </location>
</feature>
<proteinExistence type="predicted"/>
<evidence type="ECO:0000256" key="1">
    <source>
        <dbReference type="SAM" id="MobiDB-lite"/>
    </source>
</evidence>
<feature type="region of interest" description="Disordered" evidence="1">
    <location>
        <begin position="192"/>
        <end position="228"/>
    </location>
</feature>
<name>A0A1F8GUG4_9BACT</name>